<name>A0A5C6GL76_METRR</name>
<reference evidence="3" key="1">
    <citation type="submission" date="2018-12" db="EMBL/GenBank/DDBJ databases">
        <title>The complete genome of Metarhizium rileyi, a key fungal pathogen of Lepidoptera.</title>
        <authorList>
            <person name="Binneck E."/>
            <person name="Lastra C.C.L."/>
            <person name="Sosa-Gomez D.R."/>
        </authorList>
    </citation>
    <scope>NUCLEOTIDE SEQUENCE [LARGE SCALE GENOMIC DNA]</scope>
    <source>
        <strain evidence="3">Cep018-CH2</strain>
    </source>
</reference>
<evidence type="ECO:0008006" key="4">
    <source>
        <dbReference type="Google" id="ProtNLM"/>
    </source>
</evidence>
<dbReference type="SUPFAM" id="SSF51735">
    <property type="entry name" value="NAD(P)-binding Rossmann-fold domains"/>
    <property type="match status" value="1"/>
</dbReference>
<comment type="caution">
    <text evidence="2">The sequence shown here is derived from an EMBL/GenBank/DDBJ whole genome shotgun (WGS) entry which is preliminary data.</text>
</comment>
<dbReference type="Gene3D" id="3.40.50.720">
    <property type="entry name" value="NAD(P)-binding Rossmann-like Domain"/>
    <property type="match status" value="1"/>
</dbReference>
<evidence type="ECO:0000313" key="2">
    <source>
        <dbReference type="EMBL" id="TWU77558.1"/>
    </source>
</evidence>
<dbReference type="PANTHER" id="PTHR43157">
    <property type="entry name" value="PHOSPHATIDYLINOSITOL-GLYCAN BIOSYNTHESIS CLASS F PROTEIN-RELATED"/>
    <property type="match status" value="1"/>
</dbReference>
<keyword evidence="1" id="KW-0560">Oxidoreductase</keyword>
<dbReference type="PRINTS" id="PR00081">
    <property type="entry name" value="GDHRDH"/>
</dbReference>
<dbReference type="Pfam" id="PF00106">
    <property type="entry name" value="adh_short"/>
    <property type="match status" value="1"/>
</dbReference>
<organism evidence="2 3">
    <name type="scientific">Metarhizium rileyi (strain RCEF 4871)</name>
    <name type="common">Nomuraea rileyi</name>
    <dbReference type="NCBI Taxonomy" id="1649241"/>
    <lineage>
        <taxon>Eukaryota</taxon>
        <taxon>Fungi</taxon>
        <taxon>Dikarya</taxon>
        <taxon>Ascomycota</taxon>
        <taxon>Pezizomycotina</taxon>
        <taxon>Sordariomycetes</taxon>
        <taxon>Hypocreomycetidae</taxon>
        <taxon>Hypocreales</taxon>
        <taxon>Clavicipitaceae</taxon>
        <taxon>Metarhizium</taxon>
    </lineage>
</organism>
<dbReference type="AlphaFoldDB" id="A0A5C6GL76"/>
<dbReference type="InterPro" id="IPR036291">
    <property type="entry name" value="NAD(P)-bd_dom_sf"/>
</dbReference>
<proteinExistence type="predicted"/>
<sequence length="321" mass="35281">MSVIRTVIGQFKALPYPDEDCTGWTVIVTGSNTGLGLEAARHFVRLNATKVIIACRNADKGAAAKTDIENSTQRQGVMEVWHLDLCSSQSVKDFAARAALLDRLDVLLNNASILVMDHALHDGYETMTQVNVLSTLLLTLLLLPKLRQTATTFSVMPRVTIVSSFGAFYAFFPQRHARAIFEELKKDTLFSDRYTTTKLLQLMVMRSLAAAVDASDKGHVLVNAVNPGLCSTELFRHLHFPLNVFLCLAVATIARDSEMGSRALMAGVFAKEMHGKFMSNCKEETWPRTMVGQDGKALDDRVWGELLGIMEGVEAGVTGNI</sequence>
<accession>A0A5C6GL76</accession>
<dbReference type="PANTHER" id="PTHR43157:SF31">
    <property type="entry name" value="PHOSPHATIDYLINOSITOL-GLYCAN BIOSYNTHESIS CLASS F PROTEIN"/>
    <property type="match status" value="1"/>
</dbReference>
<dbReference type="EMBL" id="SBHS01000003">
    <property type="protein sequence ID" value="TWU77558.1"/>
    <property type="molecule type" value="Genomic_DNA"/>
</dbReference>
<dbReference type="Proteomes" id="UP000317257">
    <property type="component" value="Unassembled WGS sequence"/>
</dbReference>
<evidence type="ECO:0000313" key="3">
    <source>
        <dbReference type="Proteomes" id="UP000317257"/>
    </source>
</evidence>
<protein>
    <recommendedName>
        <fullName evidence="4">NAD(P)-binding domain protein</fullName>
    </recommendedName>
</protein>
<dbReference type="InterPro" id="IPR002347">
    <property type="entry name" value="SDR_fam"/>
</dbReference>
<gene>
    <name evidence="2" type="ORF">ED733_007599</name>
</gene>
<evidence type="ECO:0000256" key="1">
    <source>
        <dbReference type="ARBA" id="ARBA00023002"/>
    </source>
</evidence>
<dbReference type="GO" id="GO:0016491">
    <property type="term" value="F:oxidoreductase activity"/>
    <property type="evidence" value="ECO:0007669"/>
    <property type="project" value="UniProtKB-KW"/>
</dbReference>